<dbReference type="Proteomes" id="UP000677228">
    <property type="component" value="Unassembled WGS sequence"/>
</dbReference>
<organism evidence="1 3">
    <name type="scientific">Didymodactylos carnosus</name>
    <dbReference type="NCBI Taxonomy" id="1234261"/>
    <lineage>
        <taxon>Eukaryota</taxon>
        <taxon>Metazoa</taxon>
        <taxon>Spiralia</taxon>
        <taxon>Gnathifera</taxon>
        <taxon>Rotifera</taxon>
        <taxon>Eurotatoria</taxon>
        <taxon>Bdelloidea</taxon>
        <taxon>Philodinida</taxon>
        <taxon>Philodinidae</taxon>
        <taxon>Didymodactylos</taxon>
    </lineage>
</organism>
<dbReference type="Proteomes" id="UP000682733">
    <property type="component" value="Unassembled WGS sequence"/>
</dbReference>
<gene>
    <name evidence="1" type="ORF">OVA965_LOCUS14418</name>
    <name evidence="2" type="ORF">TMI583_LOCUS14423</name>
</gene>
<dbReference type="AlphaFoldDB" id="A0A8S2DLV9"/>
<evidence type="ECO:0000313" key="3">
    <source>
        <dbReference type="Proteomes" id="UP000677228"/>
    </source>
</evidence>
<evidence type="ECO:0000313" key="2">
    <source>
        <dbReference type="EMBL" id="CAF3767716.1"/>
    </source>
</evidence>
<sequence>MKTSATRFVFNYDCTLLKEKVPRLQEFIFEALDIFEYREFDDIIKNLYHLKYLSFNYESTNNNDDLNGYSQERILLPLKSLNRLDMLIKVFEYALPNGVEVLELNRVYGIGYTYWKGALDDGKDRGGLPYYCPVGWERHSLWVTENFEKKFNGWCICYHGTKFLCGLSILLSGLKKVTRNEHGSGICSSIIYVSHPRYAEIKQVESPGRRKFFKSSQFVQFVLECRVHPDSIWKKAAETLKSKDTVIDPNIPNNNIEWIIGSQNTNLIDFNDKDALIICTGLMIRVTEDVHPGHLSESKWWCNSHLCDEQKCCALGIDRHSLPEQNQSDNIHQLQPNEFRAGITHRFLTELKRFIRESL</sequence>
<proteinExistence type="predicted"/>
<comment type="caution">
    <text evidence="1">The sequence shown here is derived from an EMBL/GenBank/DDBJ whole genome shotgun (WGS) entry which is preliminary data.</text>
</comment>
<reference evidence="1" key="1">
    <citation type="submission" date="2021-02" db="EMBL/GenBank/DDBJ databases">
        <authorList>
            <person name="Nowell W R."/>
        </authorList>
    </citation>
    <scope>NUCLEOTIDE SEQUENCE</scope>
</reference>
<protein>
    <submittedName>
        <fullName evidence="1">Uncharacterized protein</fullName>
    </submittedName>
</protein>
<accession>A0A8S2DLV9</accession>
<dbReference type="EMBL" id="CAJNOK010006240">
    <property type="protein sequence ID" value="CAF0998100.1"/>
    <property type="molecule type" value="Genomic_DNA"/>
</dbReference>
<name>A0A8S2DLV9_9BILA</name>
<dbReference type="PANTHER" id="PTHR36649">
    <property type="entry name" value="UBIQUITIN-LIKE DOMAIN-CONTAINING PROTEIN"/>
    <property type="match status" value="1"/>
</dbReference>
<dbReference type="PANTHER" id="PTHR36649:SF28">
    <property type="entry name" value="UBIQUITIN-LIKE DOMAIN-CONTAINING PROTEIN"/>
    <property type="match status" value="1"/>
</dbReference>
<evidence type="ECO:0000313" key="1">
    <source>
        <dbReference type="EMBL" id="CAF0998100.1"/>
    </source>
</evidence>
<dbReference type="EMBL" id="CAJOBA010006248">
    <property type="protein sequence ID" value="CAF3767716.1"/>
    <property type="molecule type" value="Genomic_DNA"/>
</dbReference>